<name>A0A0D5C357_9ARCH</name>
<dbReference type="InterPro" id="IPR013785">
    <property type="entry name" value="Aldolase_TIM"/>
</dbReference>
<dbReference type="PANTHER" id="PTHR43076">
    <property type="entry name" value="FO SYNTHASE (COFH)"/>
    <property type="match status" value="1"/>
</dbReference>
<dbReference type="GO" id="GO:0046872">
    <property type="term" value="F:metal ion binding"/>
    <property type="evidence" value="ECO:0007669"/>
    <property type="project" value="UniProtKB-KW"/>
</dbReference>
<dbReference type="SFLD" id="SFLDS00029">
    <property type="entry name" value="Radical_SAM"/>
    <property type="match status" value="1"/>
</dbReference>
<dbReference type="NCBIfam" id="TIGR03550">
    <property type="entry name" value="F420_cofG"/>
    <property type="match status" value="1"/>
</dbReference>
<dbReference type="HAMAP" id="MF_01611">
    <property type="entry name" value="FO_synth_sub1"/>
    <property type="match status" value="1"/>
</dbReference>
<dbReference type="InterPro" id="IPR058240">
    <property type="entry name" value="rSAM_sf"/>
</dbReference>
<dbReference type="SMART" id="SM00729">
    <property type="entry name" value="Elp3"/>
    <property type="match status" value="1"/>
</dbReference>
<evidence type="ECO:0000256" key="5">
    <source>
        <dbReference type="ARBA" id="ARBA00022691"/>
    </source>
</evidence>
<dbReference type="NCBIfam" id="NF004884">
    <property type="entry name" value="PRK06245.1"/>
    <property type="match status" value="1"/>
</dbReference>
<keyword evidence="6" id="KW-0479">Metal-binding</keyword>
<evidence type="ECO:0000256" key="10">
    <source>
        <dbReference type="ARBA" id="ARBA00048974"/>
    </source>
</evidence>
<comment type="cofactor">
    <cofactor evidence="1">
        <name>[4Fe-4S] cluster</name>
        <dbReference type="ChEBI" id="CHEBI:49883"/>
    </cofactor>
</comment>
<dbReference type="InterPro" id="IPR007197">
    <property type="entry name" value="rSAM"/>
</dbReference>
<evidence type="ECO:0000256" key="1">
    <source>
        <dbReference type="ARBA" id="ARBA00001966"/>
    </source>
</evidence>
<evidence type="ECO:0000256" key="6">
    <source>
        <dbReference type="ARBA" id="ARBA00022723"/>
    </source>
</evidence>
<evidence type="ECO:0000259" key="11">
    <source>
        <dbReference type="PROSITE" id="PS51918"/>
    </source>
</evidence>
<sequence length="392" mass="44842">MILLNKLVLNSESLNKVLENKTISRENISEIYQNAVNDPTELFSAAQNLREKFKNNTVTFSKKAFFNIVNLCKDTCSYCTYKSEPGEEKLSLMSKQQILELMQLAKKYRCVEALFVTGEQPEQKYQEARDWLKENGFKSTAEYLIHSSEIALELGLFPHTNAGNLSFEEMRELKKTNVSMGIMLENISERLTERGMPHYLAASKRPKARMQVLENSGKLGIPMTTGILVGIGETIEEVIDSILAIRELHEKYGNIQEIILQNFQPKSDTIMKNEPSADEKYFKTIVALSRIIMPEMNMQIPPNLSPKSYQSFLSVGINDWGGISPLTPDFVNPEFAWPEINKVDSDSKNAGFELKCRFPVYPEFVSFISKELRDKMAVIENEEGLVKEEYWR</sequence>
<dbReference type="GO" id="GO:0044689">
    <property type="term" value="F:7,8-didemethyl-8-hydroxy-5-deazariboflavin synthase activity"/>
    <property type="evidence" value="ECO:0007669"/>
    <property type="project" value="UniProtKB-EC"/>
</dbReference>
<evidence type="ECO:0000256" key="2">
    <source>
        <dbReference type="ARBA" id="ARBA00004712"/>
    </source>
</evidence>
<dbReference type="GO" id="GO:0051539">
    <property type="term" value="F:4 iron, 4 sulfur cluster binding"/>
    <property type="evidence" value="ECO:0007669"/>
    <property type="project" value="UniProtKB-KW"/>
</dbReference>
<dbReference type="Proteomes" id="UP000032408">
    <property type="component" value="Chromosome"/>
</dbReference>
<keyword evidence="7" id="KW-0408">Iron</keyword>
<dbReference type="STRING" id="1580092.NADRNF5_1568"/>
<accession>A0A0D5C357</accession>
<dbReference type="PROSITE" id="PS51918">
    <property type="entry name" value="RADICAL_SAM"/>
    <property type="match status" value="1"/>
</dbReference>
<dbReference type="AlphaFoldDB" id="A0A0D5C357"/>
<evidence type="ECO:0000256" key="8">
    <source>
        <dbReference type="ARBA" id="ARBA00023014"/>
    </source>
</evidence>
<evidence type="ECO:0000313" key="12">
    <source>
        <dbReference type="EMBL" id="AJW71249.1"/>
    </source>
</evidence>
<dbReference type="GO" id="GO:0016765">
    <property type="term" value="F:transferase activity, transferring alkyl or aryl (other than methyl) groups"/>
    <property type="evidence" value="ECO:0007669"/>
    <property type="project" value="InterPro"/>
</dbReference>
<evidence type="ECO:0000256" key="9">
    <source>
        <dbReference type="ARBA" id="ARBA00023239"/>
    </source>
</evidence>
<reference evidence="13" key="1">
    <citation type="submission" date="2015-03" db="EMBL/GenBank/DDBJ databases">
        <title>Characterization of two novel Thaumarchaeota isolated from the Northern Adriatic Sea.</title>
        <authorList>
            <person name="Bayer B."/>
            <person name="Vojvoda J."/>
            <person name="Offre P."/>
            <person name="Srivastava A."/>
            <person name="Elisabeth N."/>
            <person name="Garcia J.A.L."/>
            <person name="Schleper C."/>
            <person name="Herndl G.J."/>
        </authorList>
    </citation>
    <scope>NUCLEOTIDE SEQUENCE [LARGE SCALE GENOMIC DNA]</scope>
    <source>
        <strain evidence="13">NF5</strain>
    </source>
</reference>
<dbReference type="Pfam" id="PF04055">
    <property type="entry name" value="Radical_SAM"/>
    <property type="match status" value="1"/>
</dbReference>
<dbReference type="SFLD" id="SFLDG01064">
    <property type="entry name" value="F420__menaquinone_cofactor_bio"/>
    <property type="match status" value="1"/>
</dbReference>
<organism evidence="12 13">
    <name type="scientific">Nitrosopumilus adriaticus</name>
    <dbReference type="NCBI Taxonomy" id="1580092"/>
    <lineage>
        <taxon>Archaea</taxon>
        <taxon>Nitrososphaerota</taxon>
        <taxon>Nitrososphaeria</taxon>
        <taxon>Nitrosopumilales</taxon>
        <taxon>Nitrosopumilaceae</taxon>
        <taxon>Nitrosopumilus</taxon>
    </lineage>
</organism>
<evidence type="ECO:0000313" key="13">
    <source>
        <dbReference type="Proteomes" id="UP000032408"/>
    </source>
</evidence>
<dbReference type="SFLD" id="SFLDF00294">
    <property type="entry name" value="7_8-didemethyl-8-hydroxy-5-dea"/>
    <property type="match status" value="1"/>
</dbReference>
<dbReference type="InterPro" id="IPR034405">
    <property type="entry name" value="F420"/>
</dbReference>
<dbReference type="EC" id="4.3.1.32" evidence="3"/>
<gene>
    <name evidence="12" type="primary">cofG</name>
    <name evidence="12" type="ORF">NADRNF5_1568</name>
</gene>
<evidence type="ECO:0000256" key="7">
    <source>
        <dbReference type="ARBA" id="ARBA00023004"/>
    </source>
</evidence>
<keyword evidence="9" id="KW-0456">Lyase</keyword>
<keyword evidence="8" id="KW-0411">Iron-sulfur</keyword>
<dbReference type="CDD" id="cd01335">
    <property type="entry name" value="Radical_SAM"/>
    <property type="match status" value="1"/>
</dbReference>
<protein>
    <recommendedName>
        <fullName evidence="3">7,8-didemethyl-8-hydroxy-5-deazariboflavin synthase</fullName>
        <ecNumber evidence="3">4.3.1.32</ecNumber>
    </recommendedName>
</protein>
<dbReference type="HOGENOM" id="CLU_054174_0_0_2"/>
<reference evidence="12 13" key="2">
    <citation type="journal article" date="2016" name="ISME J.">
        <title>Physiological and genomic characterization of two novel marine thaumarchaeal strains indicates niche differentiation.</title>
        <authorList>
            <person name="Bayer B."/>
            <person name="Vojvoda J."/>
            <person name="Offre P."/>
            <person name="Alves R.J."/>
            <person name="Elisabeth N.H."/>
            <person name="Garcia J.A."/>
            <person name="Volland J.M."/>
            <person name="Srivastava A."/>
            <person name="Schleper C."/>
            <person name="Herndl G.J."/>
        </authorList>
    </citation>
    <scope>NUCLEOTIDE SEQUENCE [LARGE SCALE GENOMIC DNA]</scope>
    <source>
        <strain evidence="12 13">NF5</strain>
    </source>
</reference>
<evidence type="ECO:0000256" key="3">
    <source>
        <dbReference type="ARBA" id="ARBA00012126"/>
    </source>
</evidence>
<comment type="catalytic activity">
    <reaction evidence="10">
        <text>5-amino-5-(4-hydroxybenzyl)-6-(D-ribitylimino)-5,6-dihydrouracil + S-adenosyl-L-methionine = 7,8-didemethyl-8-hydroxy-5-deazariboflavin + 5'-deoxyadenosine + L-methionine + NH4(+) + H(+)</text>
        <dbReference type="Rhea" id="RHEA:55204"/>
        <dbReference type="ChEBI" id="CHEBI:15378"/>
        <dbReference type="ChEBI" id="CHEBI:17319"/>
        <dbReference type="ChEBI" id="CHEBI:28938"/>
        <dbReference type="ChEBI" id="CHEBI:57844"/>
        <dbReference type="ChEBI" id="CHEBI:59789"/>
        <dbReference type="ChEBI" id="CHEBI:59904"/>
        <dbReference type="ChEBI" id="CHEBI:85936"/>
        <dbReference type="EC" id="4.3.1.32"/>
    </reaction>
</comment>
<comment type="pathway">
    <text evidence="2">Cofactor biosynthesis; coenzyme F0 biosynthesis.</text>
</comment>
<dbReference type="SFLD" id="SFLDG01388">
    <property type="entry name" value="7_8-didemethyl-8-hydroxy-5-dea"/>
    <property type="match status" value="1"/>
</dbReference>
<dbReference type="UniPathway" id="UPA00072"/>
<feature type="domain" description="Radical SAM core" evidence="11">
    <location>
        <begin position="58"/>
        <end position="303"/>
    </location>
</feature>
<dbReference type="InterPro" id="IPR019939">
    <property type="entry name" value="CofG_family"/>
</dbReference>
<keyword evidence="12" id="KW-0808">Transferase</keyword>
<dbReference type="Gene3D" id="3.20.20.70">
    <property type="entry name" value="Aldolase class I"/>
    <property type="match status" value="1"/>
</dbReference>
<proteinExistence type="inferred from homology"/>
<dbReference type="SUPFAM" id="SSF102114">
    <property type="entry name" value="Radical SAM enzymes"/>
    <property type="match status" value="1"/>
</dbReference>
<dbReference type="InterPro" id="IPR006638">
    <property type="entry name" value="Elp3/MiaA/NifB-like_rSAM"/>
</dbReference>
<dbReference type="PANTHER" id="PTHR43076:SF15">
    <property type="entry name" value="7,8-DIDEMETHYL-8-HYDROXY-5-DEAZARIBOFLAVIN SYNTHASE"/>
    <property type="match status" value="1"/>
</dbReference>
<keyword evidence="13" id="KW-1185">Reference proteome</keyword>
<keyword evidence="5" id="KW-0949">S-adenosyl-L-methionine</keyword>
<dbReference type="KEGG" id="nin:NADRNF5_1568"/>
<keyword evidence="4" id="KW-0004">4Fe-4S</keyword>
<evidence type="ECO:0000256" key="4">
    <source>
        <dbReference type="ARBA" id="ARBA00022485"/>
    </source>
</evidence>
<dbReference type="EMBL" id="CP011070">
    <property type="protein sequence ID" value="AJW71249.1"/>
    <property type="molecule type" value="Genomic_DNA"/>
</dbReference>